<evidence type="ECO:0000313" key="2">
    <source>
        <dbReference type="EMBL" id="CUR56031.1"/>
    </source>
</evidence>
<feature type="region of interest" description="Disordered" evidence="1">
    <location>
        <begin position="284"/>
        <end position="303"/>
    </location>
</feature>
<dbReference type="EMBL" id="CZKB01000001">
    <property type="protein sequence ID" value="CUR56031.1"/>
    <property type="molecule type" value="Genomic_DNA"/>
</dbReference>
<name>A0A2P2C209_9ZZZZ</name>
<reference evidence="2" key="1">
    <citation type="submission" date="2015-08" db="EMBL/GenBank/DDBJ databases">
        <authorList>
            <person name="Babu N.S."/>
            <person name="Beckwith C.J."/>
            <person name="Beseler K.G."/>
            <person name="Brison A."/>
            <person name="Carone J.V."/>
            <person name="Caskin T.P."/>
            <person name="Diamond M."/>
            <person name="Durham M.E."/>
            <person name="Foxe J.M."/>
            <person name="Go M."/>
            <person name="Henderson B.A."/>
            <person name="Jones I.B."/>
            <person name="McGettigan J.A."/>
            <person name="Micheletti S.J."/>
            <person name="Nasrallah M.E."/>
            <person name="Ortiz D."/>
            <person name="Piller C.R."/>
            <person name="Privatt S.R."/>
            <person name="Schneider S.L."/>
            <person name="Sharp S."/>
            <person name="Smith T.C."/>
            <person name="Stanton J.D."/>
            <person name="Ullery H.E."/>
            <person name="Wilson R.J."/>
            <person name="Serrano M.G."/>
            <person name="Buck G."/>
            <person name="Lee V."/>
            <person name="Wang Y."/>
            <person name="Carvalho R."/>
            <person name="Voegtly L."/>
            <person name="Shi R."/>
            <person name="Duckworth R."/>
            <person name="Johnson A."/>
            <person name="Loviza R."/>
            <person name="Walstead R."/>
            <person name="Shah Z."/>
            <person name="Kiflezghi M."/>
            <person name="Wade K."/>
            <person name="Ball S.L."/>
            <person name="Bradley K.W."/>
            <person name="Asai D.J."/>
            <person name="Bowman C.A."/>
            <person name="Russell D.A."/>
            <person name="Pope W.H."/>
            <person name="Jacobs-Sera D."/>
            <person name="Hendrix R.W."/>
            <person name="Hatfull G.F."/>
        </authorList>
    </citation>
    <scope>NUCLEOTIDE SEQUENCE</scope>
</reference>
<gene>
    <name evidence="2" type="ORF">NOCA110087</name>
</gene>
<organism evidence="2">
    <name type="scientific">metagenome</name>
    <dbReference type="NCBI Taxonomy" id="256318"/>
    <lineage>
        <taxon>unclassified sequences</taxon>
        <taxon>metagenomes</taxon>
    </lineage>
</organism>
<dbReference type="InterPro" id="IPR028974">
    <property type="entry name" value="TSP_type-3_rpt"/>
</dbReference>
<protein>
    <submittedName>
        <fullName evidence="2">Uncharacterized protein</fullName>
    </submittedName>
</protein>
<evidence type="ECO:0000256" key="1">
    <source>
        <dbReference type="SAM" id="MobiDB-lite"/>
    </source>
</evidence>
<sequence length="529" mass="55061">MPGSGPVSSGVMRMRSTSLRLIVVVVLTIMVAPSTSVVRADALAGSDYDTFGAVTLNDVSAAGIEVPYVGGRRDFASSTFDTGAFTLQPEEAGSGGGLHGCLTPSGAVYAGRTGWVRFNPGTDGRIEVVAETPGYDSVLAVRSGPESAWGAAGLADAGATVSCSDQVAGAGAETVTDLAVSGDRVYYVQVGGRCSGDASTCQDAATPGGDSLIRLGFTPYDGDADGVADGQDNCEGQGSPGRVTADGCPDADFDGVADAADSCPDLAGVPTAAPYNGCPDGVRPPAPGTDPSVTIQSRKTHDTYSTSTRNVDLLLNWPKGADSVAIRNGRGTTRVRDLARVIGWRLPGSKGPTVREVQVRFRGPRIRDVVAVDTIVLDPTSPDVEASLVLESAQGWYVGVNLADSGTGVRSVRLLDEDKRPLDDSEQVCSLDDCEGDVDLALSASSRRPAYIEVVDPSGNRRVVELDRTSSGSRCPGREPIPYKSSYTQVECVVLRQLCGPLKPLLIWSVSKVVRCRLVGGTTFRVVPR</sequence>
<dbReference type="GO" id="GO:0005509">
    <property type="term" value="F:calcium ion binding"/>
    <property type="evidence" value="ECO:0007669"/>
    <property type="project" value="InterPro"/>
</dbReference>
<dbReference type="AlphaFoldDB" id="A0A2P2C209"/>
<dbReference type="SUPFAM" id="SSF103647">
    <property type="entry name" value="TSP type-3 repeat"/>
    <property type="match status" value="1"/>
</dbReference>
<feature type="compositionally biased region" description="Polar residues" evidence="1">
    <location>
        <begin position="291"/>
        <end position="303"/>
    </location>
</feature>
<proteinExistence type="predicted"/>
<accession>A0A2P2C209</accession>